<dbReference type="Pfam" id="PF13737">
    <property type="entry name" value="DDE_Tnp_1_5"/>
    <property type="match status" value="1"/>
</dbReference>
<accession>A0A5C4N5M2</accession>
<dbReference type="Proteomes" id="UP000305709">
    <property type="component" value="Unassembled WGS sequence"/>
</dbReference>
<reference evidence="2 3" key="1">
    <citation type="submission" date="2019-06" db="EMBL/GenBank/DDBJ databases">
        <authorList>
            <person name="Jiang L."/>
        </authorList>
    </citation>
    <scope>NUCLEOTIDE SEQUENCE [LARGE SCALE GENOMIC DNA]</scope>
    <source>
        <strain evidence="2 3">YIM 48858</strain>
    </source>
</reference>
<gene>
    <name evidence="2" type="ORF">FHG71_22515</name>
</gene>
<sequence length="159" mass="17776">MSKPAPPSCRTTNWRAFNAALKQRGSLLIWLDSEMEWLAALSGRRRRPATFSDTAIQARLMLKALFGLPLRQTAGLVASLLKLAKLDWSVPDFSTLCRRQEDLTVTIPYSLTPGAARTFLLTAPASRPWAKGSGARASTYRASARTMIEIWSRSRIWPR</sequence>
<keyword evidence="3" id="KW-1185">Reference proteome</keyword>
<dbReference type="EMBL" id="VDFV01000093">
    <property type="protein sequence ID" value="TNC59854.1"/>
    <property type="molecule type" value="Genomic_DNA"/>
</dbReference>
<dbReference type="InterPro" id="IPR025668">
    <property type="entry name" value="Tnp_DDE_dom"/>
</dbReference>
<dbReference type="AlphaFoldDB" id="A0A5C4N5M2"/>
<comment type="caution">
    <text evidence="2">The sequence shown here is derived from an EMBL/GenBank/DDBJ whole genome shotgun (WGS) entry which is preliminary data.</text>
</comment>
<name>A0A5C4N5M2_9RHOB</name>
<feature type="domain" description="Transposase DDE" evidence="1">
    <location>
        <begin position="22"/>
        <end position="111"/>
    </location>
</feature>
<proteinExistence type="predicted"/>
<dbReference type="OrthoDB" id="8451553at2"/>
<evidence type="ECO:0000313" key="2">
    <source>
        <dbReference type="EMBL" id="TNC59854.1"/>
    </source>
</evidence>
<organism evidence="2 3">
    <name type="scientific">Rubellimicrobium roseum</name>
    <dbReference type="NCBI Taxonomy" id="687525"/>
    <lineage>
        <taxon>Bacteria</taxon>
        <taxon>Pseudomonadati</taxon>
        <taxon>Pseudomonadota</taxon>
        <taxon>Alphaproteobacteria</taxon>
        <taxon>Rhodobacterales</taxon>
        <taxon>Roseobacteraceae</taxon>
        <taxon>Rubellimicrobium</taxon>
    </lineage>
</organism>
<protein>
    <recommendedName>
        <fullName evidence="1">Transposase DDE domain-containing protein</fullName>
    </recommendedName>
</protein>
<evidence type="ECO:0000313" key="3">
    <source>
        <dbReference type="Proteomes" id="UP000305709"/>
    </source>
</evidence>
<evidence type="ECO:0000259" key="1">
    <source>
        <dbReference type="Pfam" id="PF13737"/>
    </source>
</evidence>